<keyword evidence="5" id="KW-1185">Reference proteome</keyword>
<dbReference type="InterPro" id="IPR011990">
    <property type="entry name" value="TPR-like_helical_dom_sf"/>
</dbReference>
<dbReference type="SUPFAM" id="SSF52540">
    <property type="entry name" value="P-loop containing nucleoside triphosphate hydrolases"/>
    <property type="match status" value="1"/>
</dbReference>
<name>A0A917TK14_9ACTN</name>
<keyword evidence="1" id="KW-0547">Nucleotide-binding</keyword>
<dbReference type="GO" id="GO:0005737">
    <property type="term" value="C:cytoplasm"/>
    <property type="evidence" value="ECO:0007669"/>
    <property type="project" value="TreeGrafter"/>
</dbReference>
<evidence type="ECO:0000313" key="4">
    <source>
        <dbReference type="EMBL" id="GGM26281.1"/>
    </source>
</evidence>
<dbReference type="AlphaFoldDB" id="A0A917TK14"/>
<dbReference type="CDD" id="cd06170">
    <property type="entry name" value="LuxR_C_like"/>
    <property type="match status" value="1"/>
</dbReference>
<accession>A0A917TK14</accession>
<gene>
    <name evidence="4" type="ORF">GCM10007977_029350</name>
</gene>
<proteinExistence type="predicted"/>
<evidence type="ECO:0000256" key="2">
    <source>
        <dbReference type="ARBA" id="ARBA00022840"/>
    </source>
</evidence>
<dbReference type="InterPro" id="IPR041664">
    <property type="entry name" value="AAA_16"/>
</dbReference>
<dbReference type="SUPFAM" id="SSF46894">
    <property type="entry name" value="C-terminal effector domain of the bipartite response regulators"/>
    <property type="match status" value="1"/>
</dbReference>
<evidence type="ECO:0000313" key="5">
    <source>
        <dbReference type="Proteomes" id="UP000642070"/>
    </source>
</evidence>
<dbReference type="PROSITE" id="PS00622">
    <property type="entry name" value="HTH_LUXR_1"/>
    <property type="match status" value="1"/>
</dbReference>
<dbReference type="RefSeq" id="WP_190250359.1">
    <property type="nucleotide sequence ID" value="NZ_BMPI01000012.1"/>
</dbReference>
<dbReference type="InterPro" id="IPR000792">
    <property type="entry name" value="Tscrpt_reg_LuxR_C"/>
</dbReference>
<evidence type="ECO:0000259" key="3">
    <source>
        <dbReference type="PROSITE" id="PS50043"/>
    </source>
</evidence>
<dbReference type="Pfam" id="PF00196">
    <property type="entry name" value="GerE"/>
    <property type="match status" value="1"/>
</dbReference>
<sequence>MADGAALIERSDELRLVRRALDRATQEGSGAVLLFEGPPGIGKTCLLSSARADAAERGFTLAEARGMDLEQTYAWGLVRQLFADSARTVPADAALPAADLIRTRELSTDPADESSSQGEYALLHSLFWWTSDVASRGPLLLLADDLHWSDLPSLRFLAYLAARLDGLPVVLVAATRPSTDRRSYLLSAVTESSGGSVRMLRPFTTEATAAMLAAAMGTPPDEQLVARCHELTLGNPLLLRELARELAAADEQERKAVLEGPIPSVARYVGRQLWRMPDLARVTMRALAVLGGRSPAERLAVVADAPVEAVLDALSALIEAELVGAAGVPEVYSIAHPLICAAVYDDISPASRAALQLRAAQAAMLGRHVKRAAAYLLRVPPGVRSDLDVPRILGQAADSCLAQGAVDGAVSFLRRQLQEDLGEERRTVLRRLAMAEVLLDAGAGRHRLAEALELEPDPQRRCDLALVLTGATFFVGEPVAALRTAEAALAEAHDLPENSRRSLQAWLVLLTFVNPVDPARTAAVTGLAELSPDPSMGGLMLDGALALRDAFACRMAQARERAIRAIAGDRLIGHPVAESPLSCAWTALQLADEPEALRSIDAAIGWARRSGAMRTLAPALCYRSGVMLARGNLDEAVVTGRESWEAASTAAANIGMSFVAGYLLEALVHTGEVAEAAGILHHVKANRSPDLPHYMCLGGEIQVRLAQRDLVAAMAAIEEARRQCERYGVRNPLFCDWRYHLVWCLHAQSDDEQARAVAAEHRRLAAEVGSPWAIGRSLRVAAIVETGDAQIEVLTEAVAVLERSGARYEHALASAALGDALRRSKRIADARAALRDAYELAETCGATPLKDDLVRALALTGVRPAAAVRLGRSALTTGETRVVDLAVTGLSNRDIAQTLFVTVKTVEVHLSNAFRKLGINRRTDLAAALHAPPLGTRRGREH</sequence>
<dbReference type="GO" id="GO:0005524">
    <property type="term" value="F:ATP binding"/>
    <property type="evidence" value="ECO:0007669"/>
    <property type="project" value="UniProtKB-KW"/>
</dbReference>
<reference evidence="4" key="2">
    <citation type="submission" date="2020-09" db="EMBL/GenBank/DDBJ databases">
        <authorList>
            <person name="Sun Q."/>
            <person name="Ohkuma M."/>
        </authorList>
    </citation>
    <scope>NUCLEOTIDE SEQUENCE</scope>
    <source>
        <strain evidence="4">JCM 19831</strain>
    </source>
</reference>
<comment type="caution">
    <text evidence="4">The sequence shown here is derived from an EMBL/GenBank/DDBJ whole genome shotgun (WGS) entry which is preliminary data.</text>
</comment>
<keyword evidence="2" id="KW-0067">ATP-binding</keyword>
<dbReference type="EMBL" id="BMPI01000012">
    <property type="protein sequence ID" value="GGM26281.1"/>
    <property type="molecule type" value="Genomic_DNA"/>
</dbReference>
<reference evidence="4" key="1">
    <citation type="journal article" date="2014" name="Int. J. Syst. Evol. Microbiol.">
        <title>Complete genome sequence of Corynebacterium casei LMG S-19264T (=DSM 44701T), isolated from a smear-ripened cheese.</title>
        <authorList>
            <consortium name="US DOE Joint Genome Institute (JGI-PGF)"/>
            <person name="Walter F."/>
            <person name="Albersmeier A."/>
            <person name="Kalinowski J."/>
            <person name="Ruckert C."/>
        </authorList>
    </citation>
    <scope>NUCLEOTIDE SEQUENCE</scope>
    <source>
        <strain evidence="4">JCM 19831</strain>
    </source>
</reference>
<dbReference type="InterPro" id="IPR016032">
    <property type="entry name" value="Sig_transdc_resp-reg_C-effctor"/>
</dbReference>
<dbReference type="SMART" id="SM00421">
    <property type="entry name" value="HTH_LUXR"/>
    <property type="match status" value="1"/>
</dbReference>
<dbReference type="Pfam" id="PF13191">
    <property type="entry name" value="AAA_16"/>
    <property type="match status" value="1"/>
</dbReference>
<dbReference type="SUPFAM" id="SSF48452">
    <property type="entry name" value="TPR-like"/>
    <property type="match status" value="1"/>
</dbReference>
<organism evidence="4 5">
    <name type="scientific">Dactylosporangium sucinum</name>
    <dbReference type="NCBI Taxonomy" id="1424081"/>
    <lineage>
        <taxon>Bacteria</taxon>
        <taxon>Bacillati</taxon>
        <taxon>Actinomycetota</taxon>
        <taxon>Actinomycetes</taxon>
        <taxon>Micromonosporales</taxon>
        <taxon>Micromonosporaceae</taxon>
        <taxon>Dactylosporangium</taxon>
    </lineage>
</organism>
<dbReference type="PROSITE" id="PS50043">
    <property type="entry name" value="HTH_LUXR_2"/>
    <property type="match status" value="1"/>
</dbReference>
<dbReference type="Gene3D" id="1.10.10.10">
    <property type="entry name" value="Winged helix-like DNA-binding domain superfamily/Winged helix DNA-binding domain"/>
    <property type="match status" value="1"/>
</dbReference>
<dbReference type="GO" id="GO:0003677">
    <property type="term" value="F:DNA binding"/>
    <property type="evidence" value="ECO:0007669"/>
    <property type="project" value="InterPro"/>
</dbReference>
<dbReference type="GO" id="GO:0004016">
    <property type="term" value="F:adenylate cyclase activity"/>
    <property type="evidence" value="ECO:0007669"/>
    <property type="project" value="TreeGrafter"/>
</dbReference>
<dbReference type="InterPro" id="IPR027417">
    <property type="entry name" value="P-loop_NTPase"/>
</dbReference>
<dbReference type="Gene3D" id="1.25.40.10">
    <property type="entry name" value="Tetratricopeptide repeat domain"/>
    <property type="match status" value="1"/>
</dbReference>
<dbReference type="GO" id="GO:0006355">
    <property type="term" value="P:regulation of DNA-templated transcription"/>
    <property type="evidence" value="ECO:0007669"/>
    <property type="project" value="InterPro"/>
</dbReference>
<dbReference type="Proteomes" id="UP000642070">
    <property type="component" value="Unassembled WGS sequence"/>
</dbReference>
<dbReference type="PANTHER" id="PTHR16305">
    <property type="entry name" value="TESTICULAR SOLUBLE ADENYLYL CYCLASE"/>
    <property type="match status" value="1"/>
</dbReference>
<dbReference type="PRINTS" id="PR00038">
    <property type="entry name" value="HTHLUXR"/>
</dbReference>
<dbReference type="InterPro" id="IPR036388">
    <property type="entry name" value="WH-like_DNA-bd_sf"/>
</dbReference>
<feature type="domain" description="HTH luxR-type" evidence="3">
    <location>
        <begin position="868"/>
        <end position="933"/>
    </location>
</feature>
<protein>
    <recommendedName>
        <fullName evidence="3">HTH luxR-type domain-containing protein</fullName>
    </recommendedName>
</protein>
<dbReference type="PANTHER" id="PTHR16305:SF35">
    <property type="entry name" value="TRANSCRIPTIONAL ACTIVATOR DOMAIN"/>
    <property type="match status" value="1"/>
</dbReference>
<evidence type="ECO:0000256" key="1">
    <source>
        <dbReference type="ARBA" id="ARBA00022741"/>
    </source>
</evidence>